<dbReference type="AlphaFoldDB" id="A0A1I7IWK4"/>
<keyword evidence="2" id="KW-1185">Reference proteome</keyword>
<gene>
    <name evidence="1" type="ORF">SAMN05216480_12343</name>
</gene>
<dbReference type="EMBL" id="FPBK01000023">
    <property type="protein sequence ID" value="SFU77325.1"/>
    <property type="molecule type" value="Genomic_DNA"/>
</dbReference>
<evidence type="ECO:0000313" key="1">
    <source>
        <dbReference type="EMBL" id="SFU77325.1"/>
    </source>
</evidence>
<reference evidence="1 2" key="1">
    <citation type="submission" date="2016-10" db="EMBL/GenBank/DDBJ databases">
        <authorList>
            <person name="de Groot N.N."/>
        </authorList>
    </citation>
    <scope>NUCLEOTIDE SEQUENCE [LARGE SCALE GENOMIC DNA]</scope>
    <source>
        <strain evidence="1 2">CGMCC 1.12333</strain>
    </source>
</reference>
<protein>
    <submittedName>
        <fullName evidence="1">Uncharacterized protein</fullName>
    </submittedName>
</protein>
<name>A0A1I7IWK4_9FLAO</name>
<dbReference type="Proteomes" id="UP000199138">
    <property type="component" value="Unassembled WGS sequence"/>
</dbReference>
<dbReference type="RefSeq" id="WP_093026582.1">
    <property type="nucleotide sequence ID" value="NZ_FPBK01000023.1"/>
</dbReference>
<dbReference type="OrthoDB" id="98874at2"/>
<dbReference type="STRING" id="1224947.SAMN05216480_12343"/>
<proteinExistence type="predicted"/>
<organism evidence="1 2">
    <name type="scientific">Pustulibacterium marinum</name>
    <dbReference type="NCBI Taxonomy" id="1224947"/>
    <lineage>
        <taxon>Bacteria</taxon>
        <taxon>Pseudomonadati</taxon>
        <taxon>Bacteroidota</taxon>
        <taxon>Flavobacteriia</taxon>
        <taxon>Flavobacteriales</taxon>
        <taxon>Flavobacteriaceae</taxon>
        <taxon>Pustulibacterium</taxon>
    </lineage>
</organism>
<accession>A0A1I7IWK4</accession>
<sequence>MLEPDEKVTTPETLEVTQKLKKAPKGHFAHPFAKGAIRSGMIFYLYNPKTEVLDNKDYYTSEDMDVTEFVQWFQKGMIYVPVTFFDDIDNENEKTSKEVPENAK</sequence>
<evidence type="ECO:0000313" key="2">
    <source>
        <dbReference type="Proteomes" id="UP000199138"/>
    </source>
</evidence>